<comment type="caution">
    <text evidence="1">The sequence shown here is derived from an EMBL/GenBank/DDBJ whole genome shotgun (WGS) entry which is preliminary data.</text>
</comment>
<keyword evidence="1" id="KW-0687">Ribonucleoprotein</keyword>
<accession>A0ABX4MHB0</accession>
<sequence length="63" mass="7710">MATPKKRVSLTRRRTRLHYQQSTNLLNLNLQIKSRPIYIKQWTCNQHRPQDLLNPRHYNNKLN</sequence>
<organism evidence="1 2">
    <name type="scientific">Candidatus Hodgkinia cicadicola</name>
    <dbReference type="NCBI Taxonomy" id="573658"/>
    <lineage>
        <taxon>Bacteria</taxon>
        <taxon>Pseudomonadati</taxon>
        <taxon>Pseudomonadota</taxon>
        <taxon>Alphaproteobacteria</taxon>
        <taxon>Hyphomicrobiales</taxon>
        <taxon>Candidatus Hodgkinia</taxon>
    </lineage>
</organism>
<name>A0ABX4MHB0_9HYPH</name>
<keyword evidence="1" id="KW-0689">Ribosomal protein</keyword>
<reference evidence="1" key="1">
    <citation type="submission" date="2017-09" db="EMBL/GenBank/DDBJ databases">
        <authorList>
            <person name="Campbell M.A."/>
            <person name="Lukasik P."/>
            <person name="Simon C."/>
            <person name="McCutcheon J.P."/>
        </authorList>
    </citation>
    <scope>NUCLEOTIDE SEQUENCE [LARGE SCALE GENOMIC DNA]</scope>
    <source>
        <strain evidence="1">TRYCRA</strain>
    </source>
</reference>
<protein>
    <submittedName>
        <fullName evidence="1">50S ribosomal protein L32</fullName>
    </submittedName>
</protein>
<dbReference type="EMBL" id="NXGP01000033">
    <property type="protein sequence ID" value="PIM95819.1"/>
    <property type="molecule type" value="Genomic_DNA"/>
</dbReference>
<proteinExistence type="predicted"/>
<evidence type="ECO:0000313" key="1">
    <source>
        <dbReference type="EMBL" id="PIM95819.1"/>
    </source>
</evidence>
<keyword evidence="2" id="KW-1185">Reference proteome</keyword>
<evidence type="ECO:0000313" key="2">
    <source>
        <dbReference type="Proteomes" id="UP000228979"/>
    </source>
</evidence>
<dbReference type="Proteomes" id="UP000228979">
    <property type="component" value="Unassembled WGS sequence"/>
</dbReference>
<gene>
    <name evidence="1" type="primary">rpmF</name>
    <name evidence="1" type="ORF">trycra_50</name>
</gene>
<dbReference type="GO" id="GO:0005840">
    <property type="term" value="C:ribosome"/>
    <property type="evidence" value="ECO:0007669"/>
    <property type="project" value="UniProtKB-KW"/>
</dbReference>